<evidence type="ECO:0000313" key="1">
    <source>
        <dbReference type="EnsemblPlants" id="OPUNC02G09940.3"/>
    </source>
</evidence>
<accession>A0A0E0JY49</accession>
<reference evidence="1" key="1">
    <citation type="submission" date="2015-04" db="UniProtKB">
        <authorList>
            <consortium name="EnsemblPlants"/>
        </authorList>
    </citation>
    <scope>IDENTIFICATION</scope>
</reference>
<dbReference type="HOGENOM" id="CLU_2780254_0_0_1"/>
<protein>
    <submittedName>
        <fullName evidence="1">Uncharacterized protein</fullName>
    </submittedName>
</protein>
<organism evidence="1">
    <name type="scientific">Oryza punctata</name>
    <name type="common">Red rice</name>
    <dbReference type="NCBI Taxonomy" id="4537"/>
    <lineage>
        <taxon>Eukaryota</taxon>
        <taxon>Viridiplantae</taxon>
        <taxon>Streptophyta</taxon>
        <taxon>Embryophyta</taxon>
        <taxon>Tracheophyta</taxon>
        <taxon>Spermatophyta</taxon>
        <taxon>Magnoliopsida</taxon>
        <taxon>Liliopsida</taxon>
        <taxon>Poales</taxon>
        <taxon>Poaceae</taxon>
        <taxon>BOP clade</taxon>
        <taxon>Oryzoideae</taxon>
        <taxon>Oryzeae</taxon>
        <taxon>Oryzinae</taxon>
        <taxon>Oryza</taxon>
    </lineage>
</organism>
<sequence length="69" mass="7083">MARWVPHPRRVAAYRPLTCPAREGHSASASSSIAAAAAAAFTCSLSSTSRGADLHLASRTGEGRGSCLN</sequence>
<dbReference type="AlphaFoldDB" id="A0A0E0JY49"/>
<evidence type="ECO:0000313" key="2">
    <source>
        <dbReference type="Proteomes" id="UP000026962"/>
    </source>
</evidence>
<dbReference type="Proteomes" id="UP000026962">
    <property type="component" value="Chromosome 2"/>
</dbReference>
<dbReference type="Gramene" id="OPUNC02G09940.3">
    <property type="protein sequence ID" value="OPUNC02G09940.3"/>
    <property type="gene ID" value="OPUNC02G09940"/>
</dbReference>
<proteinExistence type="predicted"/>
<keyword evidence="2" id="KW-1185">Reference proteome</keyword>
<name>A0A0E0JY49_ORYPU</name>
<dbReference type="EnsemblPlants" id="OPUNC02G09940.3">
    <property type="protein sequence ID" value="OPUNC02G09940.3"/>
    <property type="gene ID" value="OPUNC02G09940"/>
</dbReference>
<reference evidence="1" key="2">
    <citation type="submission" date="2018-05" db="EMBL/GenBank/DDBJ databases">
        <title>OpunRS2 (Oryza punctata Reference Sequence Version 2).</title>
        <authorList>
            <person name="Zhang J."/>
            <person name="Kudrna D."/>
            <person name="Lee S."/>
            <person name="Talag J."/>
            <person name="Welchert J."/>
            <person name="Wing R.A."/>
        </authorList>
    </citation>
    <scope>NUCLEOTIDE SEQUENCE [LARGE SCALE GENOMIC DNA]</scope>
</reference>